<comment type="caution">
    <text evidence="1">The sequence shown here is derived from an EMBL/GenBank/DDBJ whole genome shotgun (WGS) entry which is preliminary data.</text>
</comment>
<evidence type="ECO:0000313" key="1">
    <source>
        <dbReference type="EMBL" id="KAJ8892563.1"/>
    </source>
</evidence>
<gene>
    <name evidence="1" type="ORF">PR048_005144</name>
</gene>
<dbReference type="Proteomes" id="UP001159363">
    <property type="component" value="Chromosome 2"/>
</dbReference>
<keyword evidence="2" id="KW-1185">Reference proteome</keyword>
<reference evidence="1 2" key="1">
    <citation type="submission" date="2023-02" db="EMBL/GenBank/DDBJ databases">
        <title>LHISI_Scaffold_Assembly.</title>
        <authorList>
            <person name="Stuart O.P."/>
            <person name="Cleave R."/>
            <person name="Magrath M.J.L."/>
            <person name="Mikheyev A.S."/>
        </authorList>
    </citation>
    <scope>NUCLEOTIDE SEQUENCE [LARGE SCALE GENOMIC DNA]</scope>
    <source>
        <strain evidence="1">Daus_M_001</strain>
        <tissue evidence="1">Leg muscle</tissue>
    </source>
</reference>
<accession>A0ABQ9I7D6</accession>
<organism evidence="1 2">
    <name type="scientific">Dryococelus australis</name>
    <dbReference type="NCBI Taxonomy" id="614101"/>
    <lineage>
        <taxon>Eukaryota</taxon>
        <taxon>Metazoa</taxon>
        <taxon>Ecdysozoa</taxon>
        <taxon>Arthropoda</taxon>
        <taxon>Hexapoda</taxon>
        <taxon>Insecta</taxon>
        <taxon>Pterygota</taxon>
        <taxon>Neoptera</taxon>
        <taxon>Polyneoptera</taxon>
        <taxon>Phasmatodea</taxon>
        <taxon>Verophasmatodea</taxon>
        <taxon>Anareolatae</taxon>
        <taxon>Phasmatidae</taxon>
        <taxon>Eurycanthinae</taxon>
        <taxon>Dryococelus</taxon>
    </lineage>
</organism>
<name>A0ABQ9I7D6_9NEOP</name>
<proteinExistence type="predicted"/>
<protein>
    <submittedName>
        <fullName evidence="1">Uncharacterized protein</fullName>
    </submittedName>
</protein>
<dbReference type="EMBL" id="JARBHB010000002">
    <property type="protein sequence ID" value="KAJ8892563.1"/>
    <property type="molecule type" value="Genomic_DNA"/>
</dbReference>
<evidence type="ECO:0000313" key="2">
    <source>
        <dbReference type="Proteomes" id="UP001159363"/>
    </source>
</evidence>
<sequence>MTGQRDITRDLNVSQKWGHITKKLLPLFEGPYVMSKVTNTNCYELKHPNTGKIVGKFNFSALGTYEKPLTSV</sequence>